<dbReference type="Pfam" id="PF23258">
    <property type="entry name" value="DUF7072"/>
    <property type="match status" value="1"/>
</dbReference>
<feature type="compositionally biased region" description="Polar residues" evidence="7">
    <location>
        <begin position="957"/>
        <end position="988"/>
    </location>
</feature>
<feature type="compositionally biased region" description="Polar residues" evidence="7">
    <location>
        <begin position="1051"/>
        <end position="1064"/>
    </location>
</feature>
<reference evidence="11 12" key="1">
    <citation type="submission" date="2013-03" db="EMBL/GenBank/DDBJ databases">
        <title>The Genome Sequence of Phialophora europaea CBS 101466.</title>
        <authorList>
            <consortium name="The Broad Institute Genomics Platform"/>
            <person name="Cuomo C."/>
            <person name="de Hoog S."/>
            <person name="Gorbushina A."/>
            <person name="Walker B."/>
            <person name="Young S.K."/>
            <person name="Zeng Q."/>
            <person name="Gargeya S."/>
            <person name="Fitzgerald M."/>
            <person name="Haas B."/>
            <person name="Abouelleil A."/>
            <person name="Allen A.W."/>
            <person name="Alvarado L."/>
            <person name="Arachchi H.M."/>
            <person name="Berlin A.M."/>
            <person name="Chapman S.B."/>
            <person name="Gainer-Dewar J."/>
            <person name="Goldberg J."/>
            <person name="Griggs A."/>
            <person name="Gujja S."/>
            <person name="Hansen M."/>
            <person name="Howarth C."/>
            <person name="Imamovic A."/>
            <person name="Ireland A."/>
            <person name="Larimer J."/>
            <person name="McCowan C."/>
            <person name="Murphy C."/>
            <person name="Pearson M."/>
            <person name="Poon T.W."/>
            <person name="Priest M."/>
            <person name="Roberts A."/>
            <person name="Saif S."/>
            <person name="Shea T."/>
            <person name="Sisk P."/>
            <person name="Sykes S."/>
            <person name="Wortman J."/>
            <person name="Nusbaum C."/>
            <person name="Birren B."/>
        </authorList>
    </citation>
    <scope>NUCLEOTIDE SEQUENCE [LARGE SCALE GENOMIC DNA]</scope>
    <source>
        <strain evidence="11 12">CBS 101466</strain>
    </source>
</reference>
<dbReference type="GO" id="GO:0008270">
    <property type="term" value="F:zinc ion binding"/>
    <property type="evidence" value="ECO:0007669"/>
    <property type="project" value="UniProtKB-KW"/>
</dbReference>
<feature type="region of interest" description="Disordered" evidence="7">
    <location>
        <begin position="1192"/>
        <end position="1286"/>
    </location>
</feature>
<dbReference type="PANTHER" id="PTHR10694">
    <property type="entry name" value="LYSINE-SPECIFIC DEMETHYLASE"/>
    <property type="match status" value="1"/>
</dbReference>
<evidence type="ECO:0000256" key="4">
    <source>
        <dbReference type="ARBA" id="ARBA00022771"/>
    </source>
</evidence>
<feature type="compositionally biased region" description="Basic and acidic residues" evidence="7">
    <location>
        <begin position="44"/>
        <end position="71"/>
    </location>
</feature>
<organism evidence="11 12">
    <name type="scientific">Cyphellophora europaea (strain CBS 101466)</name>
    <name type="common">Phialophora europaea</name>
    <dbReference type="NCBI Taxonomy" id="1220924"/>
    <lineage>
        <taxon>Eukaryota</taxon>
        <taxon>Fungi</taxon>
        <taxon>Dikarya</taxon>
        <taxon>Ascomycota</taxon>
        <taxon>Pezizomycotina</taxon>
        <taxon>Eurotiomycetes</taxon>
        <taxon>Chaetothyriomycetidae</taxon>
        <taxon>Chaetothyriales</taxon>
        <taxon>Cyphellophoraceae</taxon>
        <taxon>Cyphellophora</taxon>
    </lineage>
</organism>
<dbReference type="SMART" id="SM00558">
    <property type="entry name" value="JmjC"/>
    <property type="match status" value="1"/>
</dbReference>
<dbReference type="OrthoDB" id="9547406at2759"/>
<proteinExistence type="inferred from homology"/>
<evidence type="ECO:0000313" key="12">
    <source>
        <dbReference type="Proteomes" id="UP000030752"/>
    </source>
</evidence>
<dbReference type="Gene3D" id="3.30.40.10">
    <property type="entry name" value="Zinc/RING finger domain, C3HC4 (zinc finger)"/>
    <property type="match status" value="1"/>
</dbReference>
<accession>W2RK36</accession>
<dbReference type="InParanoid" id="W2RK36"/>
<evidence type="ECO:0000313" key="11">
    <source>
        <dbReference type="EMBL" id="ETN36705.1"/>
    </source>
</evidence>
<dbReference type="GO" id="GO:0051864">
    <property type="term" value="F:histone H3K36 demethylase activity"/>
    <property type="evidence" value="ECO:0007669"/>
    <property type="project" value="TreeGrafter"/>
</dbReference>
<dbReference type="InterPro" id="IPR013083">
    <property type="entry name" value="Znf_RING/FYVE/PHD"/>
</dbReference>
<dbReference type="GO" id="GO:0005634">
    <property type="term" value="C:nucleus"/>
    <property type="evidence" value="ECO:0007669"/>
    <property type="project" value="TreeGrafter"/>
</dbReference>
<evidence type="ECO:0000256" key="1">
    <source>
        <dbReference type="ARBA" id="ARBA00009711"/>
    </source>
</evidence>
<feature type="region of interest" description="Disordered" evidence="7">
    <location>
        <begin position="546"/>
        <end position="590"/>
    </location>
</feature>
<evidence type="ECO:0000256" key="2">
    <source>
        <dbReference type="ARBA" id="ARBA00012900"/>
    </source>
</evidence>
<keyword evidence="5" id="KW-0862">Zinc</keyword>
<dbReference type="SMART" id="SM00249">
    <property type="entry name" value="PHD"/>
    <property type="match status" value="1"/>
</dbReference>
<protein>
    <recommendedName>
        <fullName evidence="2">[histone H3]-trimethyl-L-lysine(9) demethylase</fullName>
        <ecNumber evidence="2">1.14.11.66</ecNumber>
    </recommendedName>
</protein>
<evidence type="ECO:0000259" key="8">
    <source>
        <dbReference type="PROSITE" id="PS51183"/>
    </source>
</evidence>
<comment type="similarity">
    <text evidence="1">Belongs to the JHDM3 histone demethylase family.</text>
</comment>
<dbReference type="RefSeq" id="XP_008721523.1">
    <property type="nucleotide sequence ID" value="XM_008723301.1"/>
</dbReference>
<dbReference type="Pfam" id="PF02373">
    <property type="entry name" value="JmjC"/>
    <property type="match status" value="1"/>
</dbReference>
<dbReference type="InterPro" id="IPR034732">
    <property type="entry name" value="EPHD"/>
</dbReference>
<dbReference type="InterPro" id="IPR001965">
    <property type="entry name" value="Znf_PHD"/>
</dbReference>
<gene>
    <name evidence="11" type="ORF">HMPREF1541_08983</name>
</gene>
<dbReference type="eggNOG" id="KOG0958">
    <property type="taxonomic scope" value="Eukaryota"/>
</dbReference>
<dbReference type="HOGENOM" id="CLU_001442_8_0_1"/>
<feature type="domain" description="JmjN" evidence="8">
    <location>
        <begin position="75"/>
        <end position="116"/>
    </location>
</feature>
<dbReference type="EC" id="1.14.11.66" evidence="2"/>
<evidence type="ECO:0000256" key="7">
    <source>
        <dbReference type="SAM" id="MobiDB-lite"/>
    </source>
</evidence>
<feature type="domain" description="PHD-type" evidence="10">
    <location>
        <begin position="607"/>
        <end position="729"/>
    </location>
</feature>
<dbReference type="STRING" id="1220924.W2RK36"/>
<feature type="compositionally biased region" description="Acidic residues" evidence="7">
    <location>
        <begin position="546"/>
        <end position="563"/>
    </location>
</feature>
<feature type="domain" description="JmjC" evidence="9">
    <location>
        <begin position="361"/>
        <end position="524"/>
    </location>
</feature>
<dbReference type="Pfam" id="PF13832">
    <property type="entry name" value="zf-HC5HC2H_2"/>
    <property type="match status" value="1"/>
</dbReference>
<feature type="compositionally biased region" description="Basic residues" evidence="7">
    <location>
        <begin position="576"/>
        <end position="585"/>
    </location>
</feature>
<feature type="region of interest" description="Disordered" evidence="7">
    <location>
        <begin position="957"/>
        <end position="993"/>
    </location>
</feature>
<dbReference type="eggNOG" id="KOG0955">
    <property type="taxonomic scope" value="Eukaryota"/>
</dbReference>
<feature type="compositionally biased region" description="Basic residues" evidence="7">
    <location>
        <begin position="262"/>
        <end position="277"/>
    </location>
</feature>
<dbReference type="InterPro" id="IPR003349">
    <property type="entry name" value="JmjN"/>
</dbReference>
<evidence type="ECO:0000259" key="10">
    <source>
        <dbReference type="PROSITE" id="PS51805"/>
    </source>
</evidence>
<dbReference type="PANTHER" id="PTHR10694:SF7">
    <property type="entry name" value="[HISTONE H3]-TRIMETHYL-L-LYSINE(9) DEMETHYLASE"/>
    <property type="match status" value="1"/>
</dbReference>
<dbReference type="FunFam" id="2.60.120.650:FF:000024">
    <property type="entry name" value="Putative jumonji family transcription factor"/>
    <property type="match status" value="1"/>
</dbReference>
<evidence type="ECO:0000256" key="6">
    <source>
        <dbReference type="ARBA" id="ARBA00049349"/>
    </source>
</evidence>
<evidence type="ECO:0000259" key="9">
    <source>
        <dbReference type="PROSITE" id="PS51184"/>
    </source>
</evidence>
<dbReference type="EMBL" id="KB822725">
    <property type="protein sequence ID" value="ETN36705.1"/>
    <property type="molecule type" value="Genomic_DNA"/>
</dbReference>
<feature type="region of interest" description="Disordered" evidence="7">
    <location>
        <begin position="1"/>
        <end position="71"/>
    </location>
</feature>
<keyword evidence="3" id="KW-0479">Metal-binding</keyword>
<dbReference type="PROSITE" id="PS51805">
    <property type="entry name" value="EPHD"/>
    <property type="match status" value="1"/>
</dbReference>
<dbReference type="GO" id="GO:0140684">
    <property type="term" value="F:histone H3K9me2/H3K9me3 demethylase activity"/>
    <property type="evidence" value="ECO:0007669"/>
    <property type="project" value="UniProtKB-EC"/>
</dbReference>
<dbReference type="Pfam" id="PF02375">
    <property type="entry name" value="JmjN"/>
    <property type="match status" value="1"/>
</dbReference>
<feature type="compositionally biased region" description="Polar residues" evidence="7">
    <location>
        <begin position="1251"/>
        <end position="1260"/>
    </location>
</feature>
<dbReference type="PROSITE" id="PS51184">
    <property type="entry name" value="JMJC"/>
    <property type="match status" value="1"/>
</dbReference>
<dbReference type="GO" id="GO:0003677">
    <property type="term" value="F:DNA binding"/>
    <property type="evidence" value="ECO:0007669"/>
    <property type="project" value="InterPro"/>
</dbReference>
<keyword evidence="4" id="KW-0863">Zinc-finger</keyword>
<dbReference type="VEuPathDB" id="FungiDB:HMPREF1541_08983"/>
<dbReference type="InterPro" id="IPR055500">
    <property type="entry name" value="DUF7072"/>
</dbReference>
<name>W2RK36_CYPE1</name>
<dbReference type="PROSITE" id="PS51183">
    <property type="entry name" value="JMJN"/>
    <property type="match status" value="1"/>
</dbReference>
<dbReference type="InterPro" id="IPR017956">
    <property type="entry name" value="AT_hook_DNA-bd_motif"/>
</dbReference>
<dbReference type="SMART" id="SM00545">
    <property type="entry name" value="JmjN"/>
    <property type="match status" value="1"/>
</dbReference>
<feature type="compositionally biased region" description="Basic and acidic residues" evidence="7">
    <location>
        <begin position="846"/>
        <end position="861"/>
    </location>
</feature>
<comment type="catalytic activity">
    <reaction evidence="6">
        <text>N(6),N(6),N(6)-trimethyl-L-lysyl(9)-[histone H3] + 2 2-oxoglutarate + 2 O2 = N(6)-methyl-L-lysyl(9)-[histone H3] + 2 formaldehyde + 2 succinate + 2 CO2</text>
        <dbReference type="Rhea" id="RHEA:60200"/>
        <dbReference type="Rhea" id="RHEA-COMP:15538"/>
        <dbReference type="Rhea" id="RHEA-COMP:15542"/>
        <dbReference type="ChEBI" id="CHEBI:15379"/>
        <dbReference type="ChEBI" id="CHEBI:16526"/>
        <dbReference type="ChEBI" id="CHEBI:16810"/>
        <dbReference type="ChEBI" id="CHEBI:16842"/>
        <dbReference type="ChEBI" id="CHEBI:30031"/>
        <dbReference type="ChEBI" id="CHEBI:61929"/>
        <dbReference type="ChEBI" id="CHEBI:61961"/>
        <dbReference type="EC" id="1.14.11.66"/>
    </reaction>
</comment>
<feature type="region of interest" description="Disordered" evidence="7">
    <location>
        <begin position="1048"/>
        <end position="1071"/>
    </location>
</feature>
<feature type="region of interest" description="Disordered" evidence="7">
    <location>
        <begin position="830"/>
        <end position="861"/>
    </location>
</feature>
<feature type="region of interest" description="Disordered" evidence="7">
    <location>
        <begin position="164"/>
        <end position="311"/>
    </location>
</feature>
<sequence>MAPEHLLPPQVHTPPTTDEASHKESDDAASSSSLSELGDDILDEENRMRFEEAARAGAEAEQHTEVKPHHYENNIPVFQPTMDEFKDFEKYVQGVDPYGMQSGIVLIDPPEEWKRARKALDEVVKTVKIKNPITQEFHGAQGIYTQRNMEKMRSYNLPQWRATCEATENQPPARRGEKRMNADKLLGRGSQRKKAESSPAPPGTKRKPGRPPKTTLIKEEPVENDSNINAPPTPTSPDVKPTPSVNGDEEEADHATDSTTARGKRGSKAGSKPRGRPPKSAVKKENSAKGSETTVAARRLRNQGVSADEVDEESFRDFDYRVYDNDQWTAERCEELEDKYWKSLNFSNPMYGADMVGSLFDDDTKEWNVAKLPNLLDLLGQPIPGVNTAYLYLGMWRATFAWHLEDVDLYSINYIHFGAPKQWYSISQKDAPKFEAAMKSIWTEDAKTCDQFLRHKTYLVSPSILKSKFGVTVNKIVHREGQFVITFPIGYHSGYNLGYNCAESVNFAIPNWLQYGKTARKCQCEADSVFIDVDWFVRKMNGEPTPEFEEVEVTDDEDEEEPTDLPTPPSSDRGKIKVATKRKRPAKDLGPNKKARKIIKIRKVSRNQPCCLCPNDFSWEELLPTSHGQKAHRTCAMYTPETYIATVDGKDIVANVENISKARLELKCYECRQKKGSCFQCSSAKCTKSYHATCAMQAGVQVDKGEIAVWHEGVEYRDIGFDWRCRLHRSVKRTRITSELSTTNHLNSCWNNREFLKYLSKLKAGDIIQFQATHADEIEAGLIAADYDLEQDSAVVKVLPDLKVVKEIDASWILFVDSATSCLQKPSANAKDLPAELQGKSAQFPDSERKPSEGDTFTEEPKTEWAEFNSAVPPVNKLQKKVDLSKPKQLWIYLGELSTESKAQYTADAASRVHDAASVFLDTVEPARSIMAPPSQPRRQSLAASFPIINVGPQQAYTKRSPALTQVNPTTSSLGKQTPMSSSAYQDKSTQRKGAQYRDLITGAEAKANEQARILQRQQAKAQQLDMQERLSGGAKGNIGIDQAAAERQRQFQLDASQRSRSMDQWSQSQYPSQYPAYQNAFNQGRSQEPTFSQNWMTPMSPHIQPAAGHNVSPLPDLGPFPALSQFPGYMEQSQTQFPYNSHHRSASVGHHNDTERIRVETARIERIRAAANQPPAPSSAAVERQRRISNPAYPFKSPGQIKAQKEAEKNSPPGSRPGSSYQMASPVAQGDSFRPSSSSSLHGPDPQNPPQFINPNATQISPPGSRAGRRSGSHSISMLPGAMGPPMQPQLHRTVSAGMLEKPTFTSNMMGAMSSYVPRRSMYDPLYRNGPTPIAQPNAPPPAPQPPMAEPFPQLIAGLQPRPVSPSGYPINDKALPQQLVEWRVEYEEKGGFWGKIANYYIKKHESSASVYRSPFAPKPESSAHKFAEAYYQSLVTEDQAKIEDFKVNGMRN</sequence>
<dbReference type="GO" id="GO:0010468">
    <property type="term" value="P:regulation of gene expression"/>
    <property type="evidence" value="ECO:0007669"/>
    <property type="project" value="TreeGrafter"/>
</dbReference>
<feature type="compositionally biased region" description="Basic and acidic residues" evidence="7">
    <location>
        <begin position="174"/>
        <end position="186"/>
    </location>
</feature>
<keyword evidence="12" id="KW-1185">Reference proteome</keyword>
<evidence type="ECO:0000256" key="5">
    <source>
        <dbReference type="ARBA" id="ARBA00022833"/>
    </source>
</evidence>
<dbReference type="SUPFAM" id="SSF51197">
    <property type="entry name" value="Clavaminate synthase-like"/>
    <property type="match status" value="1"/>
</dbReference>
<dbReference type="InterPro" id="IPR003347">
    <property type="entry name" value="JmjC_dom"/>
</dbReference>
<evidence type="ECO:0000256" key="3">
    <source>
        <dbReference type="ARBA" id="ARBA00022723"/>
    </source>
</evidence>
<dbReference type="GeneID" id="19976322"/>
<dbReference type="CDD" id="cd15571">
    <property type="entry name" value="ePHD"/>
    <property type="match status" value="1"/>
</dbReference>
<dbReference type="Proteomes" id="UP000030752">
    <property type="component" value="Unassembled WGS sequence"/>
</dbReference>
<dbReference type="SMART" id="SM00384">
    <property type="entry name" value="AT_hook"/>
    <property type="match status" value="2"/>
</dbReference>
<dbReference type="GO" id="GO:0000785">
    <property type="term" value="C:chromatin"/>
    <property type="evidence" value="ECO:0007669"/>
    <property type="project" value="TreeGrafter"/>
</dbReference>
<dbReference type="Gene3D" id="2.60.120.650">
    <property type="entry name" value="Cupin"/>
    <property type="match status" value="2"/>
</dbReference>